<organism evidence="1 2">
    <name type="scientific">Bdellovibrio reynosensis</name>
    <dbReference type="NCBI Taxonomy" id="2835041"/>
    <lineage>
        <taxon>Bacteria</taxon>
        <taxon>Pseudomonadati</taxon>
        <taxon>Bdellovibrionota</taxon>
        <taxon>Bdellovibrionia</taxon>
        <taxon>Bdellovibrionales</taxon>
        <taxon>Pseudobdellovibrionaceae</taxon>
        <taxon>Bdellovibrio</taxon>
    </lineage>
</organism>
<dbReference type="Proteomes" id="UP000830116">
    <property type="component" value="Chromosome"/>
</dbReference>
<evidence type="ECO:0000313" key="1">
    <source>
        <dbReference type="EMBL" id="UOF00771.1"/>
    </source>
</evidence>
<name>A0ABY4C729_9BACT</name>
<keyword evidence="2" id="KW-1185">Reference proteome</keyword>
<proteinExistence type="predicted"/>
<sequence>MNNWIKFTLIFALSLPMTIRTSDSYKKYSVGTRIQKMRSGLLETQKALATTTLDPANMNTGTVAGRADFIRFLYFLVVGPTAEYVIPNGPEGGLVGIIKNLMSEEGLGGGLYQMGYTTCASIPTSGSETINENGETIVISFATPAKTVPAHYGAHAGNSFEKSVSISFNAVPMLKVEFTCEADGLNSGYARLHSAEDDRDIEMYWLRDASEQDAYLDFYMTADGASSDEKAAVQFRTLDDNVYDLFLFRNEDGASVSGGAFGLKGDASTGLVKVHYQFDNDGTLDNTTAIGSAASECIDLSTNALGAGCGNIVAPSNFTVGTAFTWTIDSLNDMTLNSL</sequence>
<accession>A0ABY4C729</accession>
<protein>
    <submittedName>
        <fullName evidence="1">Uncharacterized protein</fullName>
    </submittedName>
</protein>
<evidence type="ECO:0000313" key="2">
    <source>
        <dbReference type="Proteomes" id="UP000830116"/>
    </source>
</evidence>
<dbReference type="RefSeq" id="WP_243536945.1">
    <property type="nucleotide sequence ID" value="NZ_CP093442.1"/>
</dbReference>
<gene>
    <name evidence="1" type="ORF">MNR06_13795</name>
</gene>
<dbReference type="EMBL" id="CP093442">
    <property type="protein sequence ID" value="UOF00771.1"/>
    <property type="molecule type" value="Genomic_DNA"/>
</dbReference>
<reference evidence="1" key="1">
    <citation type="submission" date="2022-03" db="EMBL/GenBank/DDBJ databases">
        <title>Genome Identification and Characterization of new species Bdellovibrio reynosense LBG001 sp. nov. from a Mexico soil sample.</title>
        <authorList>
            <person name="Camilli A."/>
            <person name="Ajao Y."/>
            <person name="Guo X."/>
        </authorList>
    </citation>
    <scope>NUCLEOTIDE SEQUENCE</scope>
    <source>
        <strain evidence="1">LBG001</strain>
    </source>
</reference>